<evidence type="ECO:0000313" key="3">
    <source>
        <dbReference type="Proteomes" id="UP001500689"/>
    </source>
</evidence>
<dbReference type="PRINTS" id="PR00081">
    <property type="entry name" value="GDHRDH"/>
</dbReference>
<proteinExistence type="inferred from homology"/>
<dbReference type="InterPro" id="IPR002347">
    <property type="entry name" value="SDR_fam"/>
</dbReference>
<dbReference type="Pfam" id="PF13561">
    <property type="entry name" value="adh_short_C2"/>
    <property type="match status" value="1"/>
</dbReference>
<dbReference type="PANTHER" id="PTHR42879:SF6">
    <property type="entry name" value="NADPH-DEPENDENT REDUCTASE BACG"/>
    <property type="match status" value="1"/>
</dbReference>
<dbReference type="EMBL" id="BAAAZN010000014">
    <property type="protein sequence ID" value="GAA3567911.1"/>
    <property type="molecule type" value="Genomic_DNA"/>
</dbReference>
<accession>A0ABP6XJJ5</accession>
<sequence length="147" mass="15169">MVLPLSRLTELVVPSMRERGWGRIVTSASSGVVAPIPGLAASNGLRSALLGRSKTLAGEVGADGITADVVVPGRIATARVRSLDEARAARESITVQEVERSSTSAIPVGRYGTPQQYSAAVLFLASAHASYINGAQLRVAGGMLSNV</sequence>
<comment type="caution">
    <text evidence="2">The sequence shown here is derived from an EMBL/GenBank/DDBJ whole genome shotgun (WGS) entry which is preliminary data.</text>
</comment>
<organism evidence="2 3">
    <name type="scientific">Amycolatopsis ultiminotia</name>
    <dbReference type="NCBI Taxonomy" id="543629"/>
    <lineage>
        <taxon>Bacteria</taxon>
        <taxon>Bacillati</taxon>
        <taxon>Actinomycetota</taxon>
        <taxon>Actinomycetes</taxon>
        <taxon>Pseudonocardiales</taxon>
        <taxon>Pseudonocardiaceae</taxon>
        <taxon>Amycolatopsis</taxon>
    </lineage>
</organism>
<evidence type="ECO:0000313" key="2">
    <source>
        <dbReference type="EMBL" id="GAA3567911.1"/>
    </source>
</evidence>
<name>A0ABP6XJJ5_9PSEU</name>
<dbReference type="PANTHER" id="PTHR42879">
    <property type="entry name" value="3-OXOACYL-(ACYL-CARRIER-PROTEIN) REDUCTASE"/>
    <property type="match status" value="1"/>
</dbReference>
<reference evidence="3" key="1">
    <citation type="journal article" date="2019" name="Int. J. Syst. Evol. Microbiol.">
        <title>The Global Catalogue of Microorganisms (GCM) 10K type strain sequencing project: providing services to taxonomists for standard genome sequencing and annotation.</title>
        <authorList>
            <consortium name="The Broad Institute Genomics Platform"/>
            <consortium name="The Broad Institute Genome Sequencing Center for Infectious Disease"/>
            <person name="Wu L."/>
            <person name="Ma J."/>
        </authorList>
    </citation>
    <scope>NUCLEOTIDE SEQUENCE [LARGE SCALE GENOMIC DNA]</scope>
    <source>
        <strain evidence="3">JCM 16898</strain>
    </source>
</reference>
<dbReference type="RefSeq" id="WP_344865767.1">
    <property type="nucleotide sequence ID" value="NZ_BAAAZN010000014.1"/>
</dbReference>
<evidence type="ECO:0000256" key="1">
    <source>
        <dbReference type="ARBA" id="ARBA00006484"/>
    </source>
</evidence>
<dbReference type="InterPro" id="IPR036291">
    <property type="entry name" value="NAD(P)-bd_dom_sf"/>
</dbReference>
<keyword evidence="3" id="KW-1185">Reference proteome</keyword>
<gene>
    <name evidence="2" type="ORF">GCM10022222_59810</name>
</gene>
<dbReference type="Gene3D" id="3.40.50.720">
    <property type="entry name" value="NAD(P)-binding Rossmann-like Domain"/>
    <property type="match status" value="1"/>
</dbReference>
<comment type="similarity">
    <text evidence="1">Belongs to the short-chain dehydrogenases/reductases (SDR) family.</text>
</comment>
<dbReference type="Proteomes" id="UP001500689">
    <property type="component" value="Unassembled WGS sequence"/>
</dbReference>
<dbReference type="InterPro" id="IPR050259">
    <property type="entry name" value="SDR"/>
</dbReference>
<dbReference type="SUPFAM" id="SSF51735">
    <property type="entry name" value="NAD(P)-binding Rossmann-fold domains"/>
    <property type="match status" value="1"/>
</dbReference>
<protein>
    <submittedName>
        <fullName evidence="2">Uncharacterized protein</fullName>
    </submittedName>
</protein>